<dbReference type="InterPro" id="IPR008969">
    <property type="entry name" value="CarboxyPept-like_regulatory"/>
</dbReference>
<dbReference type="PROSITE" id="PS51257">
    <property type="entry name" value="PROKAR_LIPOPROTEIN"/>
    <property type="match status" value="1"/>
</dbReference>
<dbReference type="AlphaFoldDB" id="A0A1F6V8P4"/>
<protein>
    <recommendedName>
        <fullName evidence="4">Big-1 domain-containing protein</fullName>
    </recommendedName>
</protein>
<feature type="signal peptide" evidence="1">
    <location>
        <begin position="1"/>
        <end position="19"/>
    </location>
</feature>
<evidence type="ECO:0000256" key="1">
    <source>
        <dbReference type="SAM" id="SignalP"/>
    </source>
</evidence>
<proteinExistence type="predicted"/>
<feature type="chain" id="PRO_5009527176" description="Big-1 domain-containing protein" evidence="1">
    <location>
        <begin position="20"/>
        <end position="165"/>
    </location>
</feature>
<evidence type="ECO:0000313" key="3">
    <source>
        <dbReference type="Proteomes" id="UP000179076"/>
    </source>
</evidence>
<accession>A0A1F6V8P4</accession>
<reference evidence="2 3" key="1">
    <citation type="journal article" date="2016" name="Nat. Commun.">
        <title>Thousands of microbial genomes shed light on interconnected biogeochemical processes in an aquifer system.</title>
        <authorList>
            <person name="Anantharaman K."/>
            <person name="Brown C.T."/>
            <person name="Hug L.A."/>
            <person name="Sharon I."/>
            <person name="Castelle C.J."/>
            <person name="Probst A.J."/>
            <person name="Thomas B.C."/>
            <person name="Singh A."/>
            <person name="Wilkins M.J."/>
            <person name="Karaoz U."/>
            <person name="Brodie E.L."/>
            <person name="Williams K.H."/>
            <person name="Hubbard S.S."/>
            <person name="Banfield J.F."/>
        </authorList>
    </citation>
    <scope>NUCLEOTIDE SEQUENCE [LARGE SCALE GENOMIC DNA]</scope>
</reference>
<comment type="caution">
    <text evidence="2">The sequence shown here is derived from an EMBL/GenBank/DDBJ whole genome shotgun (WGS) entry which is preliminary data.</text>
</comment>
<evidence type="ECO:0000313" key="2">
    <source>
        <dbReference type="EMBL" id="OGI65995.1"/>
    </source>
</evidence>
<dbReference type="EMBL" id="MFSP01000098">
    <property type="protein sequence ID" value="OGI65995.1"/>
    <property type="molecule type" value="Genomic_DNA"/>
</dbReference>
<evidence type="ECO:0008006" key="4">
    <source>
        <dbReference type="Google" id="ProtNLM"/>
    </source>
</evidence>
<name>A0A1F6V8P4_9PROT</name>
<gene>
    <name evidence="2" type="ORF">A2W18_13495</name>
</gene>
<dbReference type="SUPFAM" id="SSF49464">
    <property type="entry name" value="Carboxypeptidase regulatory domain-like"/>
    <property type="match status" value="1"/>
</dbReference>
<sequence>MKMWMNRYAVVLFAVALVAGCGSDKGSGVGPTASTIQILPTATDFLPYLGNAIPAFRGPRFVTVTVFNSSGNPVRGASVTMFNAGRADFMQSSDSVGSFGTFQPDPYVATTDDFGNVYLYIFAPGHSFVGARVYDFEAFSGSARAEMPVSVTCTDTNTATTLVCD</sequence>
<dbReference type="Proteomes" id="UP000179076">
    <property type="component" value="Unassembled WGS sequence"/>
</dbReference>
<keyword evidence="1" id="KW-0732">Signal</keyword>
<organism evidence="2 3">
    <name type="scientific">Candidatus Muproteobacteria bacterium RBG_16_60_9</name>
    <dbReference type="NCBI Taxonomy" id="1817755"/>
    <lineage>
        <taxon>Bacteria</taxon>
        <taxon>Pseudomonadati</taxon>
        <taxon>Pseudomonadota</taxon>
        <taxon>Candidatus Muproteobacteria</taxon>
    </lineage>
</organism>